<sequence>MGDNSLGRHYASLEEAWKDELGSDQEKKDDWYRHAADYWEKKEASVRGMLDGYDAVSSVDVEASLSFLDKIKSLPKWK</sequence>
<evidence type="ECO:0000256" key="3">
    <source>
        <dbReference type="ARBA" id="ARBA00022679"/>
    </source>
</evidence>
<keyword evidence="2" id="KW-0489">Methyltransferase</keyword>
<dbReference type="PANTHER" id="PTHR12753:SF0">
    <property type="entry name" value="ALPHA N-TERMINAL PROTEIN METHYLTRANSFERASE 1"/>
    <property type="match status" value="1"/>
</dbReference>
<organism evidence="11 12">
    <name type="scientific">Cystoisospora suis</name>
    <dbReference type="NCBI Taxonomy" id="483139"/>
    <lineage>
        <taxon>Eukaryota</taxon>
        <taxon>Sar</taxon>
        <taxon>Alveolata</taxon>
        <taxon>Apicomplexa</taxon>
        <taxon>Conoidasida</taxon>
        <taxon>Coccidia</taxon>
        <taxon>Eucoccidiorida</taxon>
        <taxon>Eimeriorina</taxon>
        <taxon>Sarcocystidae</taxon>
        <taxon>Cystoisospora</taxon>
    </lineage>
</organism>
<dbReference type="OrthoDB" id="1298661at2759"/>
<dbReference type="InterPro" id="IPR008576">
    <property type="entry name" value="MeTrfase_NTM1"/>
</dbReference>
<comment type="catalytic activity">
    <reaction evidence="8">
        <text>N-terminal L-seryl-L-prolyl-L-lysyl-[protein] + 3 S-adenosyl-L-methionine = N-terminal N,N,N-trimethyl-L-seryl-L-prolyl-L-lysyl-[protein] + 3 S-adenosyl-L-homocysteine + 3 H(+)</text>
        <dbReference type="Rhea" id="RHEA:54724"/>
        <dbReference type="Rhea" id="RHEA-COMP:13789"/>
        <dbReference type="Rhea" id="RHEA-COMP:13973"/>
        <dbReference type="ChEBI" id="CHEBI:15378"/>
        <dbReference type="ChEBI" id="CHEBI:57856"/>
        <dbReference type="ChEBI" id="CHEBI:59789"/>
        <dbReference type="ChEBI" id="CHEBI:138061"/>
        <dbReference type="ChEBI" id="CHEBI:138317"/>
        <dbReference type="EC" id="2.1.1.244"/>
    </reaction>
</comment>
<reference evidence="11 12" key="1">
    <citation type="journal article" date="2017" name="Int. J. Parasitol.">
        <title>The genome of the protozoan parasite Cystoisospora suis and a reverse vaccinology approach to identify vaccine candidates.</title>
        <authorList>
            <person name="Palmieri N."/>
            <person name="Shrestha A."/>
            <person name="Ruttkowski B."/>
            <person name="Beck T."/>
            <person name="Vogl C."/>
            <person name="Tomley F."/>
            <person name="Blake D.P."/>
            <person name="Joachim A."/>
        </authorList>
    </citation>
    <scope>NUCLEOTIDE SEQUENCE [LARGE SCALE GENOMIC DNA]</scope>
    <source>
        <strain evidence="11 12">Wien I</strain>
    </source>
</reference>
<evidence type="ECO:0000256" key="7">
    <source>
        <dbReference type="ARBA" id="ARBA00043129"/>
    </source>
</evidence>
<evidence type="ECO:0000256" key="6">
    <source>
        <dbReference type="ARBA" id="ARBA00039449"/>
    </source>
</evidence>
<dbReference type="AlphaFoldDB" id="A0A2C6LEV7"/>
<evidence type="ECO:0000256" key="1">
    <source>
        <dbReference type="ARBA" id="ARBA00009059"/>
    </source>
</evidence>
<dbReference type="VEuPathDB" id="ToxoDB:CSUI_000861"/>
<dbReference type="PANTHER" id="PTHR12753">
    <property type="entry name" value="AD-003 - RELATED"/>
    <property type="match status" value="1"/>
</dbReference>
<dbReference type="GO" id="GO:0071885">
    <property type="term" value="F:N-terminal protein N-methyltransferase activity"/>
    <property type="evidence" value="ECO:0007669"/>
    <property type="project" value="UniProtKB-EC"/>
</dbReference>
<evidence type="ECO:0000256" key="8">
    <source>
        <dbReference type="ARBA" id="ARBA00047306"/>
    </source>
</evidence>
<comment type="caution">
    <text evidence="11">The sequence shown here is derived from an EMBL/GenBank/DDBJ whole genome shotgun (WGS) entry which is preliminary data.</text>
</comment>
<comment type="catalytic activity">
    <reaction evidence="10">
        <text>N-terminal L-alanyl-L-prolyl-L-lysyl-[protein] + 3 S-adenosyl-L-methionine = N-terminal N,N,N-trimethyl-L-alanyl-L-prolyl-L-lysyl-[protein] + 3 S-adenosyl-L-homocysteine + 3 H(+)</text>
        <dbReference type="Rhea" id="RHEA:54712"/>
        <dbReference type="Rhea" id="RHEA-COMP:13785"/>
        <dbReference type="Rhea" id="RHEA-COMP:13971"/>
        <dbReference type="ChEBI" id="CHEBI:15378"/>
        <dbReference type="ChEBI" id="CHEBI:57856"/>
        <dbReference type="ChEBI" id="CHEBI:59789"/>
        <dbReference type="ChEBI" id="CHEBI:138057"/>
        <dbReference type="ChEBI" id="CHEBI:138315"/>
        <dbReference type="EC" id="2.1.1.244"/>
    </reaction>
</comment>
<dbReference type="GO" id="GO:0032259">
    <property type="term" value="P:methylation"/>
    <property type="evidence" value="ECO:0007669"/>
    <property type="project" value="UniProtKB-KW"/>
</dbReference>
<comment type="catalytic activity">
    <reaction evidence="9">
        <text>N-terminal L-prolyl-L-prolyl-L-lysyl-[protein] + 2 S-adenosyl-L-methionine = N-terminal N,N-dimethyl-L-prolyl-L-prolyl-L-lysyl-[protein] + 2 S-adenosyl-L-homocysteine + 2 H(+)</text>
        <dbReference type="Rhea" id="RHEA:54736"/>
        <dbReference type="Rhea" id="RHEA-COMP:13787"/>
        <dbReference type="Rhea" id="RHEA-COMP:13974"/>
        <dbReference type="ChEBI" id="CHEBI:15378"/>
        <dbReference type="ChEBI" id="CHEBI:57856"/>
        <dbReference type="ChEBI" id="CHEBI:59789"/>
        <dbReference type="ChEBI" id="CHEBI:138059"/>
        <dbReference type="ChEBI" id="CHEBI:138318"/>
        <dbReference type="EC" id="2.1.1.244"/>
    </reaction>
</comment>
<comment type="similarity">
    <text evidence="1">Belongs to the methyltransferase superfamily. NTM1 family.</text>
</comment>
<evidence type="ECO:0000256" key="10">
    <source>
        <dbReference type="ARBA" id="ARBA00048167"/>
    </source>
</evidence>
<evidence type="ECO:0000256" key="4">
    <source>
        <dbReference type="ARBA" id="ARBA00022691"/>
    </source>
</evidence>
<dbReference type="RefSeq" id="XP_067926956.1">
    <property type="nucleotide sequence ID" value="XM_068061068.1"/>
</dbReference>
<evidence type="ECO:0000313" key="11">
    <source>
        <dbReference type="EMBL" id="PHJ25284.1"/>
    </source>
</evidence>
<evidence type="ECO:0000256" key="5">
    <source>
        <dbReference type="ARBA" id="ARBA00039112"/>
    </source>
</evidence>
<evidence type="ECO:0000256" key="2">
    <source>
        <dbReference type="ARBA" id="ARBA00022603"/>
    </source>
</evidence>
<gene>
    <name evidence="11" type="ORF">CSUI_000861</name>
</gene>
<dbReference type="Proteomes" id="UP000221165">
    <property type="component" value="Unassembled WGS sequence"/>
</dbReference>
<dbReference type="Pfam" id="PF05891">
    <property type="entry name" value="Methyltransf_PK"/>
    <property type="match status" value="1"/>
</dbReference>
<keyword evidence="4" id="KW-0949">S-adenosyl-L-methionine</keyword>
<dbReference type="Gene3D" id="3.40.50.150">
    <property type="entry name" value="Vaccinia Virus protein VP39"/>
    <property type="match status" value="1"/>
</dbReference>
<dbReference type="GO" id="GO:0005737">
    <property type="term" value="C:cytoplasm"/>
    <property type="evidence" value="ECO:0007669"/>
    <property type="project" value="TreeGrafter"/>
</dbReference>
<dbReference type="EMBL" id="MIGC01000324">
    <property type="protein sequence ID" value="PHJ25284.1"/>
    <property type="molecule type" value="Genomic_DNA"/>
</dbReference>
<evidence type="ECO:0000256" key="9">
    <source>
        <dbReference type="ARBA" id="ARBA00047885"/>
    </source>
</evidence>
<proteinExistence type="inferred from homology"/>
<dbReference type="EC" id="2.1.1.244" evidence="5"/>
<evidence type="ECO:0000313" key="12">
    <source>
        <dbReference type="Proteomes" id="UP000221165"/>
    </source>
</evidence>
<accession>A0A2C6LEV7</accession>
<keyword evidence="12" id="KW-1185">Reference proteome</keyword>
<feature type="non-terminal residue" evidence="11">
    <location>
        <position position="78"/>
    </location>
</feature>
<dbReference type="GeneID" id="94424279"/>
<name>A0A2C6LEV7_9APIC</name>
<dbReference type="InterPro" id="IPR029063">
    <property type="entry name" value="SAM-dependent_MTases_sf"/>
</dbReference>
<keyword evidence="3" id="KW-0808">Transferase</keyword>
<protein>
    <recommendedName>
        <fullName evidence="6">Alpha N-terminal protein methyltransferase 1</fullName>
        <ecNumber evidence="5">2.1.1.244</ecNumber>
    </recommendedName>
    <alternativeName>
        <fullName evidence="7">X-Pro-Lys N-terminal protein methyltransferase 1</fullName>
    </alternativeName>
</protein>